<dbReference type="EMBL" id="KB644414">
    <property type="protein sequence ID" value="EPS31939.1"/>
    <property type="molecule type" value="Genomic_DNA"/>
</dbReference>
<feature type="compositionally biased region" description="Basic and acidic residues" evidence="1">
    <location>
        <begin position="1"/>
        <end position="27"/>
    </location>
</feature>
<feature type="compositionally biased region" description="Basic and acidic residues" evidence="1">
    <location>
        <begin position="43"/>
        <end position="63"/>
    </location>
</feature>
<feature type="compositionally biased region" description="Acidic residues" evidence="1">
    <location>
        <begin position="147"/>
        <end position="163"/>
    </location>
</feature>
<protein>
    <recommendedName>
        <fullName evidence="4">Hypervirulence associated protein TUDOR domain-containing protein</fullName>
    </recommendedName>
</protein>
<organism evidence="2 3">
    <name type="scientific">Penicillium oxalicum (strain 114-2 / CGMCC 5302)</name>
    <name type="common">Penicillium decumbens</name>
    <dbReference type="NCBI Taxonomy" id="933388"/>
    <lineage>
        <taxon>Eukaryota</taxon>
        <taxon>Fungi</taxon>
        <taxon>Dikarya</taxon>
        <taxon>Ascomycota</taxon>
        <taxon>Pezizomycotina</taxon>
        <taxon>Eurotiomycetes</taxon>
        <taxon>Eurotiomycetidae</taxon>
        <taxon>Eurotiales</taxon>
        <taxon>Aspergillaceae</taxon>
        <taxon>Penicillium</taxon>
    </lineage>
</organism>
<feature type="compositionally biased region" description="Basic and acidic residues" evidence="1">
    <location>
        <begin position="185"/>
        <end position="216"/>
    </location>
</feature>
<keyword evidence="3" id="KW-1185">Reference proteome</keyword>
<dbReference type="OrthoDB" id="3360421at2759"/>
<gene>
    <name evidence="2" type="ORF">PDE_06898</name>
</gene>
<feature type="compositionally biased region" description="Acidic residues" evidence="1">
    <location>
        <begin position="279"/>
        <end position="304"/>
    </location>
</feature>
<evidence type="ECO:0000256" key="1">
    <source>
        <dbReference type="SAM" id="MobiDB-lite"/>
    </source>
</evidence>
<feature type="compositionally biased region" description="Basic and acidic residues" evidence="1">
    <location>
        <begin position="256"/>
        <end position="278"/>
    </location>
</feature>
<feature type="region of interest" description="Disordered" evidence="1">
    <location>
        <begin position="1"/>
        <end position="304"/>
    </location>
</feature>
<feature type="compositionally biased region" description="Basic and acidic residues" evidence="1">
    <location>
        <begin position="99"/>
        <end position="124"/>
    </location>
</feature>
<accession>S7ZNK8</accession>
<evidence type="ECO:0000313" key="3">
    <source>
        <dbReference type="Proteomes" id="UP000019376"/>
    </source>
</evidence>
<feature type="compositionally biased region" description="Basic and acidic residues" evidence="1">
    <location>
        <begin position="131"/>
        <end position="146"/>
    </location>
</feature>
<dbReference type="AlphaFoldDB" id="S7ZNK8"/>
<dbReference type="STRING" id="933388.S7ZNK8"/>
<dbReference type="HOGENOM" id="CLU_079693_0_0_1"/>
<dbReference type="eggNOG" id="ENOG502SP6A">
    <property type="taxonomic scope" value="Eukaryota"/>
</dbReference>
<dbReference type="Proteomes" id="UP000019376">
    <property type="component" value="Unassembled WGS sequence"/>
</dbReference>
<proteinExistence type="predicted"/>
<reference evidence="2 3" key="1">
    <citation type="journal article" date="2013" name="PLoS ONE">
        <title>Genomic and secretomic analyses reveal unique features of the lignocellulolytic enzyme system of Penicillium decumbens.</title>
        <authorList>
            <person name="Liu G."/>
            <person name="Zhang L."/>
            <person name="Wei X."/>
            <person name="Zou G."/>
            <person name="Qin Y."/>
            <person name="Ma L."/>
            <person name="Li J."/>
            <person name="Zheng H."/>
            <person name="Wang S."/>
            <person name="Wang C."/>
            <person name="Xun L."/>
            <person name="Zhao G.-P."/>
            <person name="Zhou Z."/>
            <person name="Qu Y."/>
        </authorList>
    </citation>
    <scope>NUCLEOTIDE SEQUENCE [LARGE SCALE GENOMIC DNA]</scope>
    <source>
        <strain evidence="3">114-2 / CGMCC 5302</strain>
    </source>
</reference>
<feature type="compositionally biased region" description="Basic and acidic residues" evidence="1">
    <location>
        <begin position="164"/>
        <end position="177"/>
    </location>
</feature>
<evidence type="ECO:0008006" key="4">
    <source>
        <dbReference type="Google" id="ProtNLM"/>
    </source>
</evidence>
<name>S7ZNK8_PENO1</name>
<sequence length="304" mass="34894">MPSRDKYTDPELRDQVKEEIHNSDKGGKPGQWSARKAQMMAAEYKKRGGDYTTDKETGQDESQKNLNQWTEEEWQTKEGSGQAKQDDEEGTRKRYLPKKAWEQMSEKEKKETDEKKVEGSKEGKQFVGNTEEAKGARKAASKGEKEEEKEEEEEEKEEEDDDEKAQTKDQGKGDKKQQQQQQKQKQTDKKDNSKETEAPKTRSASKAEAKVKKDDENNNTNNKTDKNEDEDEDVEEEKAQAGTKRTAKQSNASNKKQKEDDSSAKDDKKDSTNEKQEQAEDANEEEYVPEEDADADEEMDEAEK</sequence>
<evidence type="ECO:0000313" key="2">
    <source>
        <dbReference type="EMBL" id="EPS31939.1"/>
    </source>
</evidence>
<feature type="compositionally biased region" description="Acidic residues" evidence="1">
    <location>
        <begin position="227"/>
        <end position="236"/>
    </location>
</feature>